<dbReference type="EMBL" id="KB822719">
    <property type="protein sequence ID" value="ETN42076.1"/>
    <property type="molecule type" value="Genomic_DNA"/>
</dbReference>
<proteinExistence type="predicted"/>
<dbReference type="VEuPathDB" id="FungiDB:HMPREF1541_04015"/>
<dbReference type="OrthoDB" id="428577at2759"/>
<dbReference type="AlphaFoldDB" id="W2S013"/>
<evidence type="ECO:0000313" key="1">
    <source>
        <dbReference type="EMBL" id="ETN42076.1"/>
    </source>
</evidence>
<dbReference type="eggNOG" id="ENOG502T5IZ">
    <property type="taxonomic scope" value="Eukaryota"/>
</dbReference>
<accession>W2S013</accession>
<dbReference type="GeneID" id="19971354"/>
<gene>
    <name evidence="1" type="ORF">HMPREF1541_04015</name>
</gene>
<name>W2S013_CYPE1</name>
<keyword evidence="2" id="KW-1185">Reference proteome</keyword>
<organism evidence="1 2">
    <name type="scientific">Cyphellophora europaea (strain CBS 101466)</name>
    <name type="common">Phialophora europaea</name>
    <dbReference type="NCBI Taxonomy" id="1220924"/>
    <lineage>
        <taxon>Eukaryota</taxon>
        <taxon>Fungi</taxon>
        <taxon>Dikarya</taxon>
        <taxon>Ascomycota</taxon>
        <taxon>Pezizomycotina</taxon>
        <taxon>Eurotiomycetes</taxon>
        <taxon>Chaetothyriomycetidae</taxon>
        <taxon>Chaetothyriales</taxon>
        <taxon>Cyphellophoraceae</taxon>
        <taxon>Cyphellophora</taxon>
    </lineage>
</organism>
<dbReference type="Proteomes" id="UP000030752">
    <property type="component" value="Unassembled WGS sequence"/>
</dbReference>
<dbReference type="InParanoid" id="W2S013"/>
<evidence type="ECO:0000313" key="2">
    <source>
        <dbReference type="Proteomes" id="UP000030752"/>
    </source>
</evidence>
<reference evidence="1 2" key="1">
    <citation type="submission" date="2013-03" db="EMBL/GenBank/DDBJ databases">
        <title>The Genome Sequence of Phialophora europaea CBS 101466.</title>
        <authorList>
            <consortium name="The Broad Institute Genomics Platform"/>
            <person name="Cuomo C."/>
            <person name="de Hoog S."/>
            <person name="Gorbushina A."/>
            <person name="Walker B."/>
            <person name="Young S.K."/>
            <person name="Zeng Q."/>
            <person name="Gargeya S."/>
            <person name="Fitzgerald M."/>
            <person name="Haas B."/>
            <person name="Abouelleil A."/>
            <person name="Allen A.W."/>
            <person name="Alvarado L."/>
            <person name="Arachchi H.M."/>
            <person name="Berlin A.M."/>
            <person name="Chapman S.B."/>
            <person name="Gainer-Dewar J."/>
            <person name="Goldberg J."/>
            <person name="Griggs A."/>
            <person name="Gujja S."/>
            <person name="Hansen M."/>
            <person name="Howarth C."/>
            <person name="Imamovic A."/>
            <person name="Ireland A."/>
            <person name="Larimer J."/>
            <person name="McCowan C."/>
            <person name="Murphy C."/>
            <person name="Pearson M."/>
            <person name="Poon T.W."/>
            <person name="Priest M."/>
            <person name="Roberts A."/>
            <person name="Saif S."/>
            <person name="Shea T."/>
            <person name="Sisk P."/>
            <person name="Sykes S."/>
            <person name="Wortman J."/>
            <person name="Nusbaum C."/>
            <person name="Birren B."/>
        </authorList>
    </citation>
    <scope>NUCLEOTIDE SEQUENCE [LARGE SCALE GENOMIC DNA]</scope>
    <source>
        <strain evidence="1 2">CBS 101466</strain>
    </source>
</reference>
<dbReference type="HOGENOM" id="CLU_318580_0_0_1"/>
<sequence length="939" mass="105432">MSFFTRDQDVQSIAKAGWQWKVQRLLESDCKAVISIYPWVDDLITESKDKADIALAIVEVENVRWRQHLPHASYEPYAWRKAPEDKDIDDKPDHTGEECAHNIAKTVGQHAAVSTPKLARPQTQPSVVTDKVATWEEIVFKNCGIGGVLHPSLTKDSLEPTLMSSNGGIVHILYTTDKQDAIEIRREYMRNNSLSGAMGLFESMMPTAFVGKLTQRWDSWQCLPLRIWIATRQFLVRWLRGRPEDIVRAGLSKTRSPVRSVIGNHRATHQAANAKIWDHDILKECIRALKSVLLAMKELNRTGGCCDTFSIFVRSSGRRRLSAIDIRFEDISELVAILKQPLVSATFSEGTEDISWRSRICTRLFDLCETIFGSRSDALDFFVMCTTEDDIMTFVLHLAALYAQLFSVGLATFCGGHCSSFYTSHISRHIEKINLVGVTCSGPRISAQRIQLSCLGEMLERPVWAFQLVGPELARWHFDVDTVVRAKHDVEARVSQLLDIWHTTLLTDHASVPNLVTVAMGNGFLYRVKPTWWPFSLIPTETMYHWGPQEDGTGLTTAELETDIKLVVGAVTENQNCPLTADACQSQLDARLINLRVRKGHWKVKSRSFNVNAGLGGGPMAPGNVGVAGGVVQEWYAETNLKGERVQSLATSSRILGNLNEPWGLEFSLCTGVARRVPLRALLDTTVIEYLQASLHAENLTQTLDTDLFKRIRNASSDDKASAIFEELKRKDLEQYKALQQVVVLLMEALQWSRLDKAKKSLLLWWPEPTRAAIRGLALDKTWYADEPWIPILEDTLNGALFGLATARCLEDSRTGKLCQNAGGANKTRRLCKSTDFVLHTGIGPYQKRLAIPPQGYLAFSSREDRNHVFKVRQVATFEEDAYVLEYRGVWPKPAMWLMGVEMVMKVENADMIASDDGKEVIICQKGYGQPAPSNESRS</sequence>
<protein>
    <submittedName>
        <fullName evidence="1">Uncharacterized protein</fullName>
    </submittedName>
</protein>
<dbReference type="RefSeq" id="XP_008716585.1">
    <property type="nucleotide sequence ID" value="XM_008718363.1"/>
</dbReference>